<dbReference type="Pfam" id="PF10502">
    <property type="entry name" value="Peptidase_S26"/>
    <property type="match status" value="1"/>
</dbReference>
<dbReference type="SUPFAM" id="SSF51306">
    <property type="entry name" value="LexA/Signal peptidase"/>
    <property type="match status" value="1"/>
</dbReference>
<dbReference type="AlphaFoldDB" id="A0A560FPH7"/>
<keyword evidence="2" id="KW-0378">Hydrolase</keyword>
<dbReference type="InterPro" id="IPR019533">
    <property type="entry name" value="Peptidase_S26"/>
</dbReference>
<dbReference type="GO" id="GO:0004252">
    <property type="term" value="F:serine-type endopeptidase activity"/>
    <property type="evidence" value="ECO:0007669"/>
    <property type="project" value="InterPro"/>
</dbReference>
<feature type="domain" description="Peptidase S26" evidence="1">
    <location>
        <begin position="10"/>
        <end position="168"/>
    </location>
</feature>
<evidence type="ECO:0000313" key="3">
    <source>
        <dbReference type="Proteomes" id="UP000319859"/>
    </source>
</evidence>
<dbReference type="EMBL" id="VITN01000002">
    <property type="protein sequence ID" value="TWB23451.1"/>
    <property type="molecule type" value="Genomic_DNA"/>
</dbReference>
<dbReference type="OrthoDB" id="5360818at2"/>
<dbReference type="GO" id="GO:0006465">
    <property type="term" value="P:signal peptide processing"/>
    <property type="evidence" value="ECO:0007669"/>
    <property type="project" value="InterPro"/>
</dbReference>
<dbReference type="RefSeq" id="WP_145748661.1">
    <property type="nucleotide sequence ID" value="NZ_VITN01000002.1"/>
</dbReference>
<evidence type="ECO:0000259" key="1">
    <source>
        <dbReference type="Pfam" id="PF10502"/>
    </source>
</evidence>
<comment type="caution">
    <text evidence="2">The sequence shown here is derived from an EMBL/GenBank/DDBJ whole genome shotgun (WGS) entry which is preliminary data.</text>
</comment>
<name>A0A560FPH7_9PROT</name>
<reference evidence="2 3" key="1">
    <citation type="submission" date="2019-06" db="EMBL/GenBank/DDBJ databases">
        <title>Genomic Encyclopedia of Type Strains, Phase IV (KMG-V): Genome sequencing to study the core and pangenomes of soil and plant-associated prokaryotes.</title>
        <authorList>
            <person name="Whitman W."/>
        </authorList>
    </citation>
    <scope>NUCLEOTIDE SEQUENCE [LARGE SCALE GENOMIC DNA]</scope>
    <source>
        <strain evidence="2 3">BR 11880</strain>
    </source>
</reference>
<dbReference type="InterPro" id="IPR036286">
    <property type="entry name" value="LexA/Signal_pep-like_sf"/>
</dbReference>
<proteinExistence type="predicted"/>
<dbReference type="Proteomes" id="UP000319859">
    <property type="component" value="Unassembled WGS sequence"/>
</dbReference>
<accession>A0A560FPH7</accession>
<protein>
    <submittedName>
        <fullName evidence="2">Type IV secretory pathway protease TraF</fullName>
    </submittedName>
</protein>
<sequence>MTRRTFPLLAGLAALLLLLVLATPGRRPVLVWNATASAPIGLYSVRPLGDGGPAPGTLLLVRPDAAQARLYAERGYLPWGVPLLKPVAAVPGQHVCGRAGWMLVDGRPLARVREADGQGRPLTAWRGCRRLFPGEVLLLNPDRADALDGRYFGPTPLTAVLGQATPLWVGRAP</sequence>
<dbReference type="Gene3D" id="2.10.109.10">
    <property type="entry name" value="Umud Fragment, subunit A"/>
    <property type="match status" value="1"/>
</dbReference>
<gene>
    <name evidence="2" type="ORF">FBZ89_102206</name>
</gene>
<organism evidence="2 3">
    <name type="scientific">Nitrospirillum amazonense</name>
    <dbReference type="NCBI Taxonomy" id="28077"/>
    <lineage>
        <taxon>Bacteria</taxon>
        <taxon>Pseudomonadati</taxon>
        <taxon>Pseudomonadota</taxon>
        <taxon>Alphaproteobacteria</taxon>
        <taxon>Rhodospirillales</taxon>
        <taxon>Azospirillaceae</taxon>
        <taxon>Nitrospirillum</taxon>
    </lineage>
</organism>
<keyword evidence="2" id="KW-0645">Protease</keyword>
<evidence type="ECO:0000313" key="2">
    <source>
        <dbReference type="EMBL" id="TWB23451.1"/>
    </source>
</evidence>